<proteinExistence type="predicted"/>
<gene>
    <name evidence="2" type="ORF">BaRGS_00015419</name>
</gene>
<evidence type="ECO:0000313" key="3">
    <source>
        <dbReference type="Proteomes" id="UP001519460"/>
    </source>
</evidence>
<reference evidence="2 3" key="1">
    <citation type="journal article" date="2023" name="Sci. Data">
        <title>Genome assembly of the Korean intertidal mud-creeper Batillaria attramentaria.</title>
        <authorList>
            <person name="Patra A.K."/>
            <person name="Ho P.T."/>
            <person name="Jun S."/>
            <person name="Lee S.J."/>
            <person name="Kim Y."/>
            <person name="Won Y.J."/>
        </authorList>
    </citation>
    <scope>NUCLEOTIDE SEQUENCE [LARGE SCALE GENOMIC DNA]</scope>
    <source>
        <strain evidence="2">Wonlab-2016</strain>
    </source>
</reference>
<dbReference type="Proteomes" id="UP001519460">
    <property type="component" value="Unassembled WGS sequence"/>
</dbReference>
<protein>
    <submittedName>
        <fullName evidence="2">Uncharacterized protein</fullName>
    </submittedName>
</protein>
<dbReference type="EMBL" id="JACVVK020000094">
    <property type="protein sequence ID" value="KAK7493293.1"/>
    <property type="molecule type" value="Genomic_DNA"/>
</dbReference>
<comment type="caution">
    <text evidence="2">The sequence shown here is derived from an EMBL/GenBank/DDBJ whole genome shotgun (WGS) entry which is preliminary data.</text>
</comment>
<keyword evidence="3" id="KW-1185">Reference proteome</keyword>
<evidence type="ECO:0000256" key="1">
    <source>
        <dbReference type="SAM" id="MobiDB-lite"/>
    </source>
</evidence>
<organism evidence="2 3">
    <name type="scientific">Batillaria attramentaria</name>
    <dbReference type="NCBI Taxonomy" id="370345"/>
    <lineage>
        <taxon>Eukaryota</taxon>
        <taxon>Metazoa</taxon>
        <taxon>Spiralia</taxon>
        <taxon>Lophotrochozoa</taxon>
        <taxon>Mollusca</taxon>
        <taxon>Gastropoda</taxon>
        <taxon>Caenogastropoda</taxon>
        <taxon>Sorbeoconcha</taxon>
        <taxon>Cerithioidea</taxon>
        <taxon>Batillariidae</taxon>
        <taxon>Batillaria</taxon>
    </lineage>
</organism>
<accession>A0ABD0L251</accession>
<sequence length="91" mass="10391">MPGDQCPLPRHNIYTRFSGSKRSQRIDGLLDPPKPSRGPWYTGSKPPHPGTESKEIPYVQDMKSIFDHSQFPSTFQFGCSEQLEVRRKKAT</sequence>
<evidence type="ECO:0000313" key="2">
    <source>
        <dbReference type="EMBL" id="KAK7493293.1"/>
    </source>
</evidence>
<dbReference type="AlphaFoldDB" id="A0ABD0L251"/>
<name>A0ABD0L251_9CAEN</name>
<feature type="region of interest" description="Disordered" evidence="1">
    <location>
        <begin position="1"/>
        <end position="54"/>
    </location>
</feature>